<dbReference type="AlphaFoldDB" id="A0A2D4NLU9"/>
<keyword evidence="1" id="KW-0812">Transmembrane</keyword>
<accession>A0A2D4NLU9</accession>
<proteinExistence type="predicted"/>
<sequence length="103" mass="12108">MKFKKLNSFHLLTRRSYPQCNWLDLFFLWRICVLASYFSGSVPALFTRITYVPKVLTRKPLWNSFNNGYEKFRAFLVAVQLMRILLGLFAHSLKIMVGNTEPS</sequence>
<reference evidence="2" key="1">
    <citation type="submission" date="2017-07" db="EMBL/GenBank/DDBJ databases">
        <authorList>
            <person name="Mikheyev A."/>
            <person name="Grau M."/>
        </authorList>
    </citation>
    <scope>NUCLEOTIDE SEQUENCE</scope>
    <source>
        <tissue evidence="2">Venom_gland</tissue>
    </source>
</reference>
<keyword evidence="1" id="KW-0472">Membrane</keyword>
<dbReference type="EMBL" id="IACN01003974">
    <property type="protein sequence ID" value="LAB46039.1"/>
    <property type="molecule type" value="Transcribed_RNA"/>
</dbReference>
<evidence type="ECO:0000313" key="2">
    <source>
        <dbReference type="EMBL" id="LAB46039.1"/>
    </source>
</evidence>
<reference evidence="2" key="2">
    <citation type="submission" date="2017-11" db="EMBL/GenBank/DDBJ databases">
        <title>Coralsnake Venomics: Analyses of Venom Gland Transcriptomes and Proteomes of Six Brazilian Taxa.</title>
        <authorList>
            <person name="Aird S.D."/>
            <person name="Jorge da Silva N."/>
            <person name="Qiu L."/>
            <person name="Villar-Briones A."/>
            <person name="Aparecida-Saddi V."/>
            <person name="Campos-Telles M.P."/>
            <person name="Grau M."/>
            <person name="Mikheyev A.S."/>
        </authorList>
    </citation>
    <scope>NUCLEOTIDE SEQUENCE</scope>
    <source>
        <tissue evidence="2">Venom_gland</tissue>
    </source>
</reference>
<name>A0A2D4NLU9_MICSU</name>
<evidence type="ECO:0000256" key="1">
    <source>
        <dbReference type="SAM" id="Phobius"/>
    </source>
</evidence>
<organism evidence="2">
    <name type="scientific">Micrurus surinamensis</name>
    <name type="common">Surinam coral snake</name>
    <dbReference type="NCBI Taxonomy" id="129470"/>
    <lineage>
        <taxon>Eukaryota</taxon>
        <taxon>Metazoa</taxon>
        <taxon>Chordata</taxon>
        <taxon>Craniata</taxon>
        <taxon>Vertebrata</taxon>
        <taxon>Euteleostomi</taxon>
        <taxon>Lepidosauria</taxon>
        <taxon>Squamata</taxon>
        <taxon>Bifurcata</taxon>
        <taxon>Unidentata</taxon>
        <taxon>Episquamata</taxon>
        <taxon>Toxicofera</taxon>
        <taxon>Serpentes</taxon>
        <taxon>Colubroidea</taxon>
        <taxon>Elapidae</taxon>
        <taxon>Elapinae</taxon>
        <taxon>Micrurus</taxon>
    </lineage>
</organism>
<feature type="transmembrane region" description="Helical" evidence="1">
    <location>
        <begin position="27"/>
        <end position="51"/>
    </location>
</feature>
<keyword evidence="1" id="KW-1133">Transmembrane helix</keyword>
<protein>
    <submittedName>
        <fullName evidence="2">Uncharacterized protein</fullName>
    </submittedName>
</protein>